<feature type="transmembrane region" description="Helical" evidence="1">
    <location>
        <begin position="151"/>
        <end position="168"/>
    </location>
</feature>
<dbReference type="EMBL" id="UOFY01000011">
    <property type="protein sequence ID" value="VAX06894.1"/>
    <property type="molecule type" value="Genomic_DNA"/>
</dbReference>
<keyword evidence="1" id="KW-0812">Transmembrane</keyword>
<keyword evidence="1" id="KW-1133">Transmembrane helix</keyword>
<feature type="transmembrane region" description="Helical" evidence="1">
    <location>
        <begin position="233"/>
        <end position="254"/>
    </location>
</feature>
<gene>
    <name evidence="2" type="ORF">MNBD_GAMMA25-1517</name>
</gene>
<reference evidence="2" key="1">
    <citation type="submission" date="2018-06" db="EMBL/GenBank/DDBJ databases">
        <authorList>
            <person name="Zhirakovskaya E."/>
        </authorList>
    </citation>
    <scope>NUCLEOTIDE SEQUENCE</scope>
</reference>
<organism evidence="2">
    <name type="scientific">hydrothermal vent metagenome</name>
    <dbReference type="NCBI Taxonomy" id="652676"/>
    <lineage>
        <taxon>unclassified sequences</taxon>
        <taxon>metagenomes</taxon>
        <taxon>ecological metagenomes</taxon>
    </lineage>
</organism>
<evidence type="ECO:0000256" key="1">
    <source>
        <dbReference type="SAM" id="Phobius"/>
    </source>
</evidence>
<dbReference type="Pfam" id="PF13795">
    <property type="entry name" value="HupE_UreJ_2"/>
    <property type="match status" value="1"/>
</dbReference>
<dbReference type="AlphaFoldDB" id="A0A3B1B4G7"/>
<proteinExistence type="predicted"/>
<feature type="transmembrane region" description="Helical" evidence="1">
    <location>
        <begin position="175"/>
        <end position="197"/>
    </location>
</feature>
<dbReference type="InterPro" id="IPR032809">
    <property type="entry name" value="Put_HupE_UreJ"/>
</dbReference>
<keyword evidence="1" id="KW-0472">Membrane</keyword>
<feature type="transmembrane region" description="Helical" evidence="1">
    <location>
        <begin position="203"/>
        <end position="221"/>
    </location>
</feature>
<name>A0A3B1B4G7_9ZZZZ</name>
<sequence length="327" mass="35975">MIRIILASLVFLWVNHSAADEIRPGYLELNQETPTAYAVLWKVPNIRGKLAQLKIHLPEGCVNKSAVTSQAVNNATLKRWYIQCVSNLPGQRIFIEDAGNSNTDVLLRLKWLDGSVSSTLLKASSPSYIIPEKSSAMDIAISYTGLGVEHILAGVDHLLFVFALLLIVKDHRRLILTITAFTLAHSITLCAATLGFIHVSQQPVEAVIALSILFLAVELVHGRQGRVGMAAKWPWLVAFIFGLLHGFGFAGALAEIGLPEQAVPMALIFFNVGVEIGQLIFIAIVIILAQLIHRMNQSQLLKRAEIISIYAIGGFSSFWLFERISLF</sequence>
<feature type="transmembrane region" description="Helical" evidence="1">
    <location>
        <begin position="266"/>
        <end position="292"/>
    </location>
</feature>
<accession>A0A3B1B4G7</accession>
<protein>
    <submittedName>
        <fullName evidence="2">Membrane protein</fullName>
    </submittedName>
</protein>
<evidence type="ECO:0000313" key="2">
    <source>
        <dbReference type="EMBL" id="VAX06894.1"/>
    </source>
</evidence>